<dbReference type="CDD" id="cd06260">
    <property type="entry name" value="DUF820-like"/>
    <property type="match status" value="1"/>
</dbReference>
<dbReference type="Pfam" id="PF05685">
    <property type="entry name" value="Uma2"/>
    <property type="match status" value="1"/>
</dbReference>
<sequence length="192" mass="22133">MSITKFEPDTKYSYRDYLRWNDDQRWELIDGIPHNMTPAPSTKHQIILRELLVEFAVYLRGKPCEVFGAPFDVRLSASEQNEEIFNVVQPDISVVCDKKKIDEKGCKGAPDLIVEILSPSTAKKDKATKKKLYETYGVKEYWVLDPLNENIEVFVLNEAKYGESQIYGKDDQLKVSIFEDLTIDLDSIFGKE</sequence>
<feature type="domain" description="Putative restriction endonuclease" evidence="1">
    <location>
        <begin position="16"/>
        <end position="185"/>
    </location>
</feature>
<dbReference type="RefSeq" id="WP_380028206.1">
    <property type="nucleotide sequence ID" value="NZ_JBHSHC010000137.1"/>
</dbReference>
<protein>
    <submittedName>
        <fullName evidence="2">Uma2 family endonuclease</fullName>
    </submittedName>
</protein>
<organism evidence="2 3">
    <name type="scientific">Effusibacillus consociatus</name>
    <dbReference type="NCBI Taxonomy" id="1117041"/>
    <lineage>
        <taxon>Bacteria</taxon>
        <taxon>Bacillati</taxon>
        <taxon>Bacillota</taxon>
        <taxon>Bacilli</taxon>
        <taxon>Bacillales</taxon>
        <taxon>Alicyclobacillaceae</taxon>
        <taxon>Effusibacillus</taxon>
    </lineage>
</organism>
<dbReference type="SUPFAM" id="SSF52980">
    <property type="entry name" value="Restriction endonuclease-like"/>
    <property type="match status" value="1"/>
</dbReference>
<dbReference type="PANTHER" id="PTHR36558:SF1">
    <property type="entry name" value="RESTRICTION ENDONUCLEASE DOMAIN-CONTAINING PROTEIN-RELATED"/>
    <property type="match status" value="1"/>
</dbReference>
<gene>
    <name evidence="2" type="ORF">ACFO8Q_19665</name>
</gene>
<keyword evidence="3" id="KW-1185">Reference proteome</keyword>
<keyword evidence="2" id="KW-0540">Nuclease</keyword>
<dbReference type="InterPro" id="IPR011335">
    <property type="entry name" value="Restrct_endonuc-II-like"/>
</dbReference>
<dbReference type="InterPro" id="IPR012296">
    <property type="entry name" value="Nuclease_put_TT1808"/>
</dbReference>
<evidence type="ECO:0000313" key="2">
    <source>
        <dbReference type="EMBL" id="MFC4769551.1"/>
    </source>
</evidence>
<keyword evidence="2" id="KW-0378">Hydrolase</keyword>
<proteinExistence type="predicted"/>
<accession>A0ABV9Q618</accession>
<name>A0ABV9Q618_9BACL</name>
<evidence type="ECO:0000313" key="3">
    <source>
        <dbReference type="Proteomes" id="UP001596002"/>
    </source>
</evidence>
<evidence type="ECO:0000259" key="1">
    <source>
        <dbReference type="Pfam" id="PF05685"/>
    </source>
</evidence>
<dbReference type="EMBL" id="JBHSHC010000137">
    <property type="protein sequence ID" value="MFC4769551.1"/>
    <property type="molecule type" value="Genomic_DNA"/>
</dbReference>
<dbReference type="PANTHER" id="PTHR36558">
    <property type="entry name" value="GLR1098 PROTEIN"/>
    <property type="match status" value="1"/>
</dbReference>
<comment type="caution">
    <text evidence="2">The sequence shown here is derived from an EMBL/GenBank/DDBJ whole genome shotgun (WGS) entry which is preliminary data.</text>
</comment>
<keyword evidence="2" id="KW-0255">Endonuclease</keyword>
<dbReference type="Gene3D" id="3.90.1570.10">
    <property type="entry name" value="tt1808, chain A"/>
    <property type="match status" value="1"/>
</dbReference>
<dbReference type="InterPro" id="IPR008538">
    <property type="entry name" value="Uma2"/>
</dbReference>
<dbReference type="Proteomes" id="UP001596002">
    <property type="component" value="Unassembled WGS sequence"/>
</dbReference>
<dbReference type="GO" id="GO:0004519">
    <property type="term" value="F:endonuclease activity"/>
    <property type="evidence" value="ECO:0007669"/>
    <property type="project" value="UniProtKB-KW"/>
</dbReference>
<reference evidence="3" key="1">
    <citation type="journal article" date="2019" name="Int. J. Syst. Evol. Microbiol.">
        <title>The Global Catalogue of Microorganisms (GCM) 10K type strain sequencing project: providing services to taxonomists for standard genome sequencing and annotation.</title>
        <authorList>
            <consortium name="The Broad Institute Genomics Platform"/>
            <consortium name="The Broad Institute Genome Sequencing Center for Infectious Disease"/>
            <person name="Wu L."/>
            <person name="Ma J."/>
        </authorList>
    </citation>
    <scope>NUCLEOTIDE SEQUENCE [LARGE SCALE GENOMIC DNA]</scope>
    <source>
        <strain evidence="3">WYCCWR 12678</strain>
    </source>
</reference>